<dbReference type="Proteomes" id="UP000290288">
    <property type="component" value="Unassembled WGS sequence"/>
</dbReference>
<evidence type="ECO:0000313" key="2">
    <source>
        <dbReference type="Proteomes" id="UP000290288"/>
    </source>
</evidence>
<reference evidence="1 2" key="1">
    <citation type="submission" date="2019-01" db="EMBL/GenBank/DDBJ databases">
        <title>Draft genome sequence of Psathyrella aberdarensis IHI B618.</title>
        <authorList>
            <person name="Buettner E."/>
            <person name="Kellner H."/>
        </authorList>
    </citation>
    <scope>NUCLEOTIDE SEQUENCE [LARGE SCALE GENOMIC DNA]</scope>
    <source>
        <strain evidence="1 2">IHI B618</strain>
    </source>
</reference>
<dbReference type="STRING" id="2316362.A0A4Q2DFK7"/>
<dbReference type="OrthoDB" id="3053652at2759"/>
<name>A0A4Q2DFK7_9AGAR</name>
<dbReference type="InterPro" id="IPR032675">
    <property type="entry name" value="LRR_dom_sf"/>
</dbReference>
<sequence>MLANLGRAGSDPTNVRDFTPVDVYLLNFSQLDVAERSLALAQCHVRTLKNAEQQINLLAPEVLGQIFMFLDALQFVEKIEDALAAAAVKRKSLLIISQVCGQWRRVSHSTPNLWNHILIRRPSDPFSLRSLSLSGTFPLVVYFLGGPKERGEASEPDTFEVAMEHCHRLKELYIHGNWHEDCRYWKNLEREAPKLKVLNILGSGRTFFQSPPMPKLFLGSCPSLEQVHLSIFSPFPDIQFRNLRSLVLHDQDARDVMNMGFCRFLSVLELSPQLEEVVISRSGPPHNIPNPNGPIPHFSDNPVVLPNLRSLSLGCWLHATEDIAAFMSCIRIPDSATRHIFASSYCEWEAPLVDLIREGRLEGGPPTRTIRKLQMIASSLIEGCHALGLEDDTLTLASNIDPTVRVVLLDSGLLSDVEEFVFVSSSHYPPSTSDFTLIFQNLPSLRRLTVSGIPRTILPRITKALGLLPPDTTIPIALQDAPPCPLLVSIDVLYFAIQRHLDDDSPQADGSEKVEVDGSLIALLAWDRANRGYPLERVVVERCRQEHLTWIEKHVKDVLHVDRWVGWALGFYERSILKEEYQRTRGTRRLLTD</sequence>
<protein>
    <submittedName>
        <fullName evidence="1">Uncharacterized protein</fullName>
    </submittedName>
</protein>
<evidence type="ECO:0000313" key="1">
    <source>
        <dbReference type="EMBL" id="RXW17882.1"/>
    </source>
</evidence>
<dbReference type="EMBL" id="SDEE01000307">
    <property type="protein sequence ID" value="RXW17882.1"/>
    <property type="molecule type" value="Genomic_DNA"/>
</dbReference>
<organism evidence="1 2">
    <name type="scientific">Candolleomyces aberdarensis</name>
    <dbReference type="NCBI Taxonomy" id="2316362"/>
    <lineage>
        <taxon>Eukaryota</taxon>
        <taxon>Fungi</taxon>
        <taxon>Dikarya</taxon>
        <taxon>Basidiomycota</taxon>
        <taxon>Agaricomycotina</taxon>
        <taxon>Agaricomycetes</taxon>
        <taxon>Agaricomycetidae</taxon>
        <taxon>Agaricales</taxon>
        <taxon>Agaricineae</taxon>
        <taxon>Psathyrellaceae</taxon>
        <taxon>Candolleomyces</taxon>
    </lineage>
</organism>
<dbReference type="Gene3D" id="3.80.10.10">
    <property type="entry name" value="Ribonuclease Inhibitor"/>
    <property type="match status" value="1"/>
</dbReference>
<dbReference type="AlphaFoldDB" id="A0A4Q2DFK7"/>
<dbReference type="Gene3D" id="1.20.1280.50">
    <property type="match status" value="1"/>
</dbReference>
<accession>A0A4Q2DFK7</accession>
<keyword evidence="2" id="KW-1185">Reference proteome</keyword>
<comment type="caution">
    <text evidence="1">The sequence shown here is derived from an EMBL/GenBank/DDBJ whole genome shotgun (WGS) entry which is preliminary data.</text>
</comment>
<proteinExistence type="predicted"/>
<gene>
    <name evidence="1" type="ORF">EST38_g7985</name>
</gene>
<dbReference type="SUPFAM" id="SSF52047">
    <property type="entry name" value="RNI-like"/>
    <property type="match status" value="1"/>
</dbReference>